<dbReference type="RefSeq" id="WP_284232766.1">
    <property type="nucleotide sequence ID" value="NZ_BSUL01000001.1"/>
</dbReference>
<dbReference type="InterPro" id="IPR005754">
    <property type="entry name" value="Sortase"/>
</dbReference>
<keyword evidence="3" id="KW-0812">Transmembrane</keyword>
<gene>
    <name evidence="4" type="ORF">GCM10025874_23020</name>
</gene>
<evidence type="ECO:0000256" key="3">
    <source>
        <dbReference type="SAM" id="Phobius"/>
    </source>
</evidence>
<dbReference type="AlphaFoldDB" id="A0AA37UF10"/>
<organism evidence="4 5">
    <name type="scientific">Arenivirga flava</name>
    <dbReference type="NCBI Taxonomy" id="1930060"/>
    <lineage>
        <taxon>Bacteria</taxon>
        <taxon>Bacillati</taxon>
        <taxon>Actinomycetota</taxon>
        <taxon>Actinomycetes</taxon>
        <taxon>Micrococcales</taxon>
        <taxon>Microbacteriaceae</taxon>
        <taxon>Arenivirga</taxon>
    </lineage>
</organism>
<dbReference type="NCBIfam" id="TIGR01076">
    <property type="entry name" value="sortase_fam"/>
    <property type="match status" value="1"/>
</dbReference>
<reference evidence="4 5" key="1">
    <citation type="journal article" date="2014" name="Int. J. Syst. Evol. Microbiol.">
        <title>Complete genome sequence of Corynebacterium casei LMG S-19264T (=DSM 44701T), isolated from a smear-ripened cheese.</title>
        <authorList>
            <consortium name="US DOE Joint Genome Institute (JGI-PGF)"/>
            <person name="Walter F."/>
            <person name="Albersmeier A."/>
            <person name="Kalinowski J."/>
            <person name="Ruckert C."/>
        </authorList>
    </citation>
    <scope>NUCLEOTIDE SEQUENCE [LARGE SCALE GENOMIC DNA]</scope>
    <source>
        <strain evidence="4 5">NBRC 112289</strain>
    </source>
</reference>
<name>A0AA37UF10_9MICO</name>
<evidence type="ECO:0000256" key="2">
    <source>
        <dbReference type="PIRSR" id="PIRSR605754-1"/>
    </source>
</evidence>
<dbReference type="Gene3D" id="2.40.260.10">
    <property type="entry name" value="Sortase"/>
    <property type="match status" value="1"/>
</dbReference>
<proteinExistence type="predicted"/>
<evidence type="ECO:0008006" key="6">
    <source>
        <dbReference type="Google" id="ProtNLM"/>
    </source>
</evidence>
<dbReference type="Proteomes" id="UP001157160">
    <property type="component" value="Unassembled WGS sequence"/>
</dbReference>
<keyword evidence="3" id="KW-0472">Membrane</keyword>
<feature type="transmembrane region" description="Helical" evidence="3">
    <location>
        <begin position="20"/>
        <end position="44"/>
    </location>
</feature>
<dbReference type="NCBIfam" id="NF033747">
    <property type="entry name" value="class_E_sortase"/>
    <property type="match status" value="1"/>
</dbReference>
<evidence type="ECO:0000313" key="4">
    <source>
        <dbReference type="EMBL" id="GMA29049.1"/>
    </source>
</evidence>
<keyword evidence="5" id="KW-1185">Reference proteome</keyword>
<dbReference type="InterPro" id="IPR053465">
    <property type="entry name" value="Sortase_Class_E"/>
</dbReference>
<keyword evidence="3" id="KW-1133">Transmembrane helix</keyword>
<dbReference type="GO" id="GO:0016787">
    <property type="term" value="F:hydrolase activity"/>
    <property type="evidence" value="ECO:0007669"/>
    <property type="project" value="UniProtKB-KW"/>
</dbReference>
<sequence length="257" mass="27730">MTSDALRPRRKPRPRRRISIIGIFGELLITAGLLVVLFLGWQVWWNDIVVGGQQATAAQELTEGWGPVEAAPPSNPEADPVDHGEPVVSAVAEHGQGFATIYVPRFGADWQRVVAEGTSMADILNDPALGVGHYEGTQMPGEVGNFAVAAHRQTHGGSFNQINQLVVGDPIYVGTEDGWYTYRYRSTEYVLPSGVGVLDPVPQVEDAAPGDRVITLTACNPLFSTAERIIAYGVMESWQPQSAGPPAEIAHFFQQGA</sequence>
<comment type="caution">
    <text evidence="4">The sequence shown here is derived from an EMBL/GenBank/DDBJ whole genome shotgun (WGS) entry which is preliminary data.</text>
</comment>
<dbReference type="InterPro" id="IPR023365">
    <property type="entry name" value="Sortase_dom-sf"/>
</dbReference>
<evidence type="ECO:0000313" key="5">
    <source>
        <dbReference type="Proteomes" id="UP001157160"/>
    </source>
</evidence>
<dbReference type="SUPFAM" id="SSF63817">
    <property type="entry name" value="Sortase"/>
    <property type="match status" value="1"/>
</dbReference>
<accession>A0AA37UF10</accession>
<dbReference type="InterPro" id="IPR042003">
    <property type="entry name" value="Sortase_E"/>
</dbReference>
<keyword evidence="1" id="KW-0378">Hydrolase</keyword>
<dbReference type="CDD" id="cd05830">
    <property type="entry name" value="Sortase_E"/>
    <property type="match status" value="1"/>
</dbReference>
<dbReference type="Pfam" id="PF04203">
    <property type="entry name" value="Sortase"/>
    <property type="match status" value="1"/>
</dbReference>
<evidence type="ECO:0000256" key="1">
    <source>
        <dbReference type="ARBA" id="ARBA00022801"/>
    </source>
</evidence>
<dbReference type="EMBL" id="BSUL01000001">
    <property type="protein sequence ID" value="GMA29049.1"/>
    <property type="molecule type" value="Genomic_DNA"/>
</dbReference>
<protein>
    <recommendedName>
        <fullName evidence="6">Class E sortase</fullName>
    </recommendedName>
</protein>
<feature type="active site" description="Proton donor/acceptor" evidence="2">
    <location>
        <position position="151"/>
    </location>
</feature>
<feature type="active site" description="Acyl-thioester intermediate" evidence="2">
    <location>
        <position position="219"/>
    </location>
</feature>